<sequence>MYPEKFLTSIKKISENVVTVSCAFKVLNRLDVGNRMSLINCDGQVVVFSPIKYGDYFQEALKLLGASNIAYIVVVNCEHNVAAKEYAENYPEAKVVCGEGFAPNQKWKPDFVFNKEAGNRLLNDYLLEEHFSFEWPASLEILYLKYLKNKELVLYETESKTLFVGDILLNIGTVGENGFEQYSPATGYPEKHNPFTGWSYPLRFIHPRGFLGRYFNQALANVANPGGEAGIHMIYNKWDFKTIVPCHGNIITEYAKEEFKLTFPKVDFTPWELRD</sequence>
<organism evidence="1 2">
    <name type="scientific">Australozyma saopauloensis</name>
    <dbReference type="NCBI Taxonomy" id="291208"/>
    <lineage>
        <taxon>Eukaryota</taxon>
        <taxon>Fungi</taxon>
        <taxon>Dikarya</taxon>
        <taxon>Ascomycota</taxon>
        <taxon>Saccharomycotina</taxon>
        <taxon>Pichiomycetes</taxon>
        <taxon>Metschnikowiaceae</taxon>
        <taxon>Australozyma</taxon>
    </lineage>
</organism>
<accession>A0AAX4HF08</accession>
<name>A0AAX4HF08_9ASCO</name>
<dbReference type="InterPro" id="IPR036866">
    <property type="entry name" value="RibonucZ/Hydroxyglut_hydro"/>
</dbReference>
<dbReference type="AlphaFoldDB" id="A0AAX4HF08"/>
<evidence type="ECO:0000313" key="1">
    <source>
        <dbReference type="EMBL" id="WPK27155.1"/>
    </source>
</evidence>
<dbReference type="KEGG" id="asau:88175590"/>
<dbReference type="GeneID" id="88175590"/>
<dbReference type="PANTHER" id="PTHR33835">
    <property type="entry name" value="YALI0C07656P"/>
    <property type="match status" value="1"/>
</dbReference>
<dbReference type="SUPFAM" id="SSF56281">
    <property type="entry name" value="Metallo-hydrolase/oxidoreductase"/>
    <property type="match status" value="1"/>
</dbReference>
<proteinExistence type="predicted"/>
<dbReference type="RefSeq" id="XP_062879533.1">
    <property type="nucleotide sequence ID" value="XM_063023463.1"/>
</dbReference>
<dbReference type="EMBL" id="CP138898">
    <property type="protein sequence ID" value="WPK27155.1"/>
    <property type="molecule type" value="Genomic_DNA"/>
</dbReference>
<dbReference type="PANTHER" id="PTHR33835:SF1">
    <property type="entry name" value="METALLO-BETA-LACTAMASE DOMAIN-CONTAINING PROTEIN"/>
    <property type="match status" value="1"/>
</dbReference>
<evidence type="ECO:0000313" key="2">
    <source>
        <dbReference type="Proteomes" id="UP001338582"/>
    </source>
</evidence>
<protein>
    <recommendedName>
        <fullName evidence="3">Metallo-beta-lactamase domain-containing protein</fullName>
    </recommendedName>
</protein>
<keyword evidence="2" id="KW-1185">Reference proteome</keyword>
<reference evidence="1 2" key="1">
    <citation type="submission" date="2023-10" db="EMBL/GenBank/DDBJ databases">
        <title>Draft Genome Sequence of Candida saopaulonensis from a very Premature Infant with Sepsis.</title>
        <authorList>
            <person name="Ning Y."/>
            <person name="Dai R."/>
            <person name="Xiao M."/>
            <person name="Xu Y."/>
            <person name="Yan Q."/>
            <person name="Zhang L."/>
        </authorList>
    </citation>
    <scope>NUCLEOTIDE SEQUENCE [LARGE SCALE GENOMIC DNA]</scope>
    <source>
        <strain evidence="1 2">19XY460</strain>
    </source>
</reference>
<gene>
    <name evidence="1" type="ORF">PUMCH_004530</name>
</gene>
<dbReference type="InterPro" id="IPR025638">
    <property type="entry name" value="DUF4336"/>
</dbReference>
<evidence type="ECO:0008006" key="3">
    <source>
        <dbReference type="Google" id="ProtNLM"/>
    </source>
</evidence>
<dbReference type="Proteomes" id="UP001338582">
    <property type="component" value="Chromosome 5"/>
</dbReference>